<name>A0AAD4JVA5_9MUSC</name>
<comment type="subcellular location">
    <subcellularLocation>
        <location evidence="1">Membrane</location>
    </subcellularLocation>
</comment>
<dbReference type="Pfam" id="PF01477">
    <property type="entry name" value="PLAT"/>
    <property type="match status" value="1"/>
</dbReference>
<comment type="caution">
    <text evidence="6">Lacks conserved residue(s) required for the propagation of feature annotation.</text>
</comment>
<dbReference type="Pfam" id="PF02010">
    <property type="entry name" value="REJ"/>
    <property type="match status" value="1"/>
</dbReference>
<dbReference type="PROSITE" id="PS50095">
    <property type="entry name" value="PLAT"/>
    <property type="match status" value="1"/>
</dbReference>
<feature type="transmembrane region" description="Helical" evidence="7">
    <location>
        <begin position="883"/>
        <end position="901"/>
    </location>
</feature>
<evidence type="ECO:0000256" key="7">
    <source>
        <dbReference type="SAM" id="Phobius"/>
    </source>
</evidence>
<evidence type="ECO:0000259" key="8">
    <source>
        <dbReference type="PROSITE" id="PS50095"/>
    </source>
</evidence>
<keyword evidence="5 7" id="KW-0472">Membrane</keyword>
<evidence type="ECO:0000256" key="1">
    <source>
        <dbReference type="ARBA" id="ARBA00004370"/>
    </source>
</evidence>
<feature type="domain" description="PLAT" evidence="8">
    <location>
        <begin position="738"/>
        <end position="854"/>
    </location>
</feature>
<keyword evidence="4 7" id="KW-1133">Transmembrane helix</keyword>
<dbReference type="Proteomes" id="UP001200034">
    <property type="component" value="Unassembled WGS sequence"/>
</dbReference>
<keyword evidence="2 7" id="KW-0812">Transmembrane</keyword>
<dbReference type="InterPro" id="IPR002859">
    <property type="entry name" value="PKD/REJ-like"/>
</dbReference>
<dbReference type="SUPFAM" id="SSF49723">
    <property type="entry name" value="Lipase/lipooxygenase domain (PLAT/LH2 domain)"/>
    <property type="match status" value="1"/>
</dbReference>
<sequence>LPASVLSKGEINRITLNVTSKLVSERTNSAIQMIHVVRDRIPISLDVECIKNCHSNLYVADVMLHLRAICFRCRMPINYTWTLNGKDIEQDKPRLITKLTADQPDEIVVKLSVIERARTGYTELKLLKSKAPTVGECTIEPNSGIECTTRYHIRCEKGITLLHDPLLYTFRLGNIYEENNNSGDTFLYLNSKDSITVRICNFHFSCEFKTISFSVESMPNSSKNLHINAGKIFEEGKRQLGFCMLQVISDKEPGPVFLQYIQAIDHDRSQTLLELVNTLEISHNFMANAAPLNSFHAYVSSRILERVIFTFDFIRNDYEIFDMTEEICLSLGDLLTNIVNFYIDNKENLEIELIDRDFDDPHGEIYVDWSPFNITVTKRINRYATAVQTIMEIGKIIGEELSRYMHPEELHDYVTEYVNYKAEMIEKYESIKYTSNDTLCTFEVPLASIDNLREQLMSNNLMVHSWCFKKNLFWWAPEDWSPTTAVLGINIFGRYGKSAAQIDDTKQLYKLNLRKDDTIQQNLTYKTGVLYHSMVTYKVKLHGHANLLVEFLNTTKSLQILITMNVEPTLANLHDSNCHVSTGQQRSIVLKNYCPDDGIAYLAVYKAKSFDTSNVTYTFRLTAQECGVWGSGETNPRWMRQFCYSHNLEQAPKYAQCTINHMSMFAAKEYPINLYPIQKRRKYANDMPLNMNCIIFNIILIFGALCLLFWAQMRMHYKKINLIRVIKANRNEVRPEIENIVIHVHTGGMLLARTTANIKLIFKSDLGRYKVVIYQNPIEPHLQENTSCLLRVSDEKVMLPCILTISHDQSGRYPSWFCRSLQVDDLSRNLSYTFPIYSWIKHAQKIRISCYPLDSKHMKSSQNQIIIYEVNEKSRWKRFKLRFRHYIKFYFINWFMFQPILGPWRYNDNSCNAYGRICIWTCKTILTITLVFCYYKST</sequence>
<dbReference type="PANTHER" id="PTHR46730">
    <property type="entry name" value="POLYCYSTIN-1"/>
    <property type="match status" value="1"/>
</dbReference>
<protein>
    <recommendedName>
        <fullName evidence="8">PLAT domain-containing protein</fullName>
    </recommendedName>
</protein>
<feature type="transmembrane region" description="Helical" evidence="7">
    <location>
        <begin position="913"/>
        <end position="935"/>
    </location>
</feature>
<evidence type="ECO:0000256" key="5">
    <source>
        <dbReference type="ARBA" id="ARBA00023136"/>
    </source>
</evidence>
<organism evidence="9 10">
    <name type="scientific">Drosophila rubida</name>
    <dbReference type="NCBI Taxonomy" id="30044"/>
    <lineage>
        <taxon>Eukaryota</taxon>
        <taxon>Metazoa</taxon>
        <taxon>Ecdysozoa</taxon>
        <taxon>Arthropoda</taxon>
        <taxon>Hexapoda</taxon>
        <taxon>Insecta</taxon>
        <taxon>Pterygota</taxon>
        <taxon>Neoptera</taxon>
        <taxon>Endopterygota</taxon>
        <taxon>Diptera</taxon>
        <taxon>Brachycera</taxon>
        <taxon>Muscomorpha</taxon>
        <taxon>Ephydroidea</taxon>
        <taxon>Drosophilidae</taxon>
        <taxon>Drosophila</taxon>
    </lineage>
</organism>
<dbReference type="InterPro" id="IPR001024">
    <property type="entry name" value="PLAT/LH2_dom"/>
</dbReference>
<feature type="non-terminal residue" evidence="9">
    <location>
        <position position="1"/>
    </location>
</feature>
<dbReference type="Gene3D" id="2.60.60.20">
    <property type="entry name" value="PLAT/LH2 domain"/>
    <property type="match status" value="1"/>
</dbReference>
<evidence type="ECO:0000256" key="4">
    <source>
        <dbReference type="ARBA" id="ARBA00022989"/>
    </source>
</evidence>
<keyword evidence="10" id="KW-1185">Reference proteome</keyword>
<evidence type="ECO:0000256" key="2">
    <source>
        <dbReference type="ARBA" id="ARBA00022692"/>
    </source>
</evidence>
<dbReference type="InterPro" id="IPR036392">
    <property type="entry name" value="PLAT/LH2_dom_sf"/>
</dbReference>
<keyword evidence="3" id="KW-0677">Repeat</keyword>
<feature type="non-terminal residue" evidence="9">
    <location>
        <position position="938"/>
    </location>
</feature>
<comment type="caution">
    <text evidence="9">The sequence shown here is derived from an EMBL/GenBank/DDBJ whole genome shotgun (WGS) entry which is preliminary data.</text>
</comment>
<dbReference type="EMBL" id="JAJJHW010003409">
    <property type="protein sequence ID" value="KAH8359947.1"/>
    <property type="molecule type" value="Genomic_DNA"/>
</dbReference>
<accession>A0AAD4JVA5</accession>
<dbReference type="GO" id="GO:0005261">
    <property type="term" value="F:monoatomic cation channel activity"/>
    <property type="evidence" value="ECO:0007669"/>
    <property type="project" value="TreeGrafter"/>
</dbReference>
<feature type="transmembrane region" description="Helical" evidence="7">
    <location>
        <begin position="689"/>
        <end position="711"/>
    </location>
</feature>
<dbReference type="GO" id="GO:0006816">
    <property type="term" value="P:calcium ion transport"/>
    <property type="evidence" value="ECO:0007669"/>
    <property type="project" value="TreeGrafter"/>
</dbReference>
<reference evidence="9" key="1">
    <citation type="journal article" date="2021" name="Mol. Ecol. Resour.">
        <title>Phylogenomic analyses of the genus Drosophila reveals genomic signals of climate adaptation.</title>
        <authorList>
            <person name="Li F."/>
            <person name="Rane R.V."/>
            <person name="Luria V."/>
            <person name="Xiong Z."/>
            <person name="Chen J."/>
            <person name="Li Z."/>
            <person name="Catullo R.A."/>
            <person name="Griffin P.C."/>
            <person name="Schiffer M."/>
            <person name="Pearce S."/>
            <person name="Lee S.F."/>
            <person name="McElroy K."/>
            <person name="Stocker A."/>
            <person name="Shirriffs J."/>
            <person name="Cockerell F."/>
            <person name="Coppin C."/>
            <person name="Sgro C.M."/>
            <person name="Karger A."/>
            <person name="Cain J.W."/>
            <person name="Weber J.A."/>
            <person name="Santpere G."/>
            <person name="Kirschner M.W."/>
            <person name="Hoffmann A.A."/>
            <person name="Oakeshott J.G."/>
            <person name="Zhang G."/>
        </authorList>
    </citation>
    <scope>NUCLEOTIDE SEQUENCE</scope>
    <source>
        <strain evidence="9">BGI-SZ-2011g</strain>
    </source>
</reference>
<evidence type="ECO:0000313" key="10">
    <source>
        <dbReference type="Proteomes" id="UP001200034"/>
    </source>
</evidence>
<proteinExistence type="predicted"/>
<evidence type="ECO:0000256" key="3">
    <source>
        <dbReference type="ARBA" id="ARBA00022737"/>
    </source>
</evidence>
<dbReference type="PANTHER" id="PTHR46730:SF1">
    <property type="entry name" value="PLAT DOMAIN-CONTAINING PROTEIN"/>
    <property type="match status" value="1"/>
</dbReference>
<evidence type="ECO:0000256" key="6">
    <source>
        <dbReference type="PROSITE-ProRule" id="PRU00152"/>
    </source>
</evidence>
<dbReference type="AlphaFoldDB" id="A0AAD4JVA5"/>
<evidence type="ECO:0000313" key="9">
    <source>
        <dbReference type="EMBL" id="KAH8359947.1"/>
    </source>
</evidence>
<gene>
    <name evidence="9" type="ORF">KR093_009752</name>
</gene>
<dbReference type="GO" id="GO:0005886">
    <property type="term" value="C:plasma membrane"/>
    <property type="evidence" value="ECO:0007669"/>
    <property type="project" value="TreeGrafter"/>
</dbReference>